<dbReference type="InterPro" id="IPR006059">
    <property type="entry name" value="SBP"/>
</dbReference>
<dbReference type="AlphaFoldDB" id="A0A371PJR8"/>
<accession>A0A371PJR8</accession>
<reference evidence="5 6" key="1">
    <citation type="submission" date="2018-08" db="EMBL/GenBank/DDBJ databases">
        <title>Paenibacillus sp. M4BSY-1, whole genome shotgun sequence.</title>
        <authorList>
            <person name="Tuo L."/>
        </authorList>
    </citation>
    <scope>NUCLEOTIDE SEQUENCE [LARGE SCALE GENOMIC DNA]</scope>
    <source>
        <strain evidence="5 6">M4BSY-1</strain>
    </source>
</reference>
<evidence type="ECO:0000256" key="4">
    <source>
        <dbReference type="ARBA" id="ARBA00022729"/>
    </source>
</evidence>
<protein>
    <submittedName>
        <fullName evidence="5">Extracellular solute-binding protein</fullName>
    </submittedName>
</protein>
<dbReference type="PANTHER" id="PTHR43649:SF31">
    <property type="entry name" value="SN-GLYCEROL-3-PHOSPHATE-BINDING PERIPLASMIC PROTEIN UGPB"/>
    <property type="match status" value="1"/>
</dbReference>
<sequence>MRKLALVVSVALLAGLIVYLYALNKQRFDLIRESPPQETIELWVSTPTLVELAEQYESKNANVRIKTRYFYNDDVLLEELYGAVSAGTPPDIAEIGSRYGIFPLIDMNHIVELGSLLPPDLQRDLSPGIASRFEYADRLWAWPLGYAIPVLYSNKSLLESNRFNLEGVDSWEQLWQFATGLMGKTRQANAAIWGVHADMQMPWYLMTMYRQHHASTEGQNTKKLTMDDFPEWERAVRTYKLIPPLTHQLAVSQFVKGEGGVLLSSSEKLPFYEKLIAKKFEMDVRVLPGIGSQSSQLSTDGSSYVAGGTGLSLFRTSPHQEESLAFIQYLAQMEQVVQFSLGTGYIPARQSAMQSEQLQRHYTQQPIYRMIAQEGASSGRIPVARTDRERWQTLQKIQEQIETEQ</sequence>
<organism evidence="5 6">
    <name type="scientific">Paenibacillus paeoniae</name>
    <dbReference type="NCBI Taxonomy" id="2292705"/>
    <lineage>
        <taxon>Bacteria</taxon>
        <taxon>Bacillati</taxon>
        <taxon>Bacillota</taxon>
        <taxon>Bacilli</taxon>
        <taxon>Bacillales</taxon>
        <taxon>Paenibacillaceae</taxon>
        <taxon>Paenibacillus</taxon>
    </lineage>
</organism>
<keyword evidence="4" id="KW-0732">Signal</keyword>
<dbReference type="GO" id="GO:0030313">
    <property type="term" value="C:cell envelope"/>
    <property type="evidence" value="ECO:0007669"/>
    <property type="project" value="UniProtKB-SubCell"/>
</dbReference>
<name>A0A371PJR8_9BACL</name>
<dbReference type="SUPFAM" id="SSF53850">
    <property type="entry name" value="Periplasmic binding protein-like II"/>
    <property type="match status" value="1"/>
</dbReference>
<dbReference type="InterPro" id="IPR050490">
    <property type="entry name" value="Bact_solute-bd_prot1"/>
</dbReference>
<comment type="subcellular location">
    <subcellularLocation>
        <location evidence="1">Cell envelope</location>
    </subcellularLocation>
</comment>
<dbReference type="Pfam" id="PF13416">
    <property type="entry name" value="SBP_bac_8"/>
    <property type="match status" value="1"/>
</dbReference>
<evidence type="ECO:0000313" key="6">
    <source>
        <dbReference type="Proteomes" id="UP000261905"/>
    </source>
</evidence>
<evidence type="ECO:0000256" key="2">
    <source>
        <dbReference type="ARBA" id="ARBA00008520"/>
    </source>
</evidence>
<comment type="similarity">
    <text evidence="2">Belongs to the bacterial solute-binding protein 1 family.</text>
</comment>
<evidence type="ECO:0000256" key="3">
    <source>
        <dbReference type="ARBA" id="ARBA00022448"/>
    </source>
</evidence>
<evidence type="ECO:0000256" key="1">
    <source>
        <dbReference type="ARBA" id="ARBA00004196"/>
    </source>
</evidence>
<keyword evidence="3" id="KW-0813">Transport</keyword>
<proteinExistence type="inferred from homology"/>
<evidence type="ECO:0000313" key="5">
    <source>
        <dbReference type="EMBL" id="REK76175.1"/>
    </source>
</evidence>
<dbReference type="EMBL" id="QUBQ01000001">
    <property type="protein sequence ID" value="REK76175.1"/>
    <property type="molecule type" value="Genomic_DNA"/>
</dbReference>
<dbReference type="Proteomes" id="UP000261905">
    <property type="component" value="Unassembled WGS sequence"/>
</dbReference>
<dbReference type="Gene3D" id="3.40.190.10">
    <property type="entry name" value="Periplasmic binding protein-like II"/>
    <property type="match status" value="1"/>
</dbReference>
<keyword evidence="6" id="KW-1185">Reference proteome</keyword>
<dbReference type="PANTHER" id="PTHR43649">
    <property type="entry name" value="ARABINOSE-BINDING PROTEIN-RELATED"/>
    <property type="match status" value="1"/>
</dbReference>
<gene>
    <name evidence="5" type="ORF">DX130_03690</name>
</gene>
<dbReference type="OrthoDB" id="9795467at2"/>
<dbReference type="RefSeq" id="WP_116042931.1">
    <property type="nucleotide sequence ID" value="NZ_QUBQ01000001.1"/>
</dbReference>
<comment type="caution">
    <text evidence="5">The sequence shown here is derived from an EMBL/GenBank/DDBJ whole genome shotgun (WGS) entry which is preliminary data.</text>
</comment>